<evidence type="ECO:0000313" key="2">
    <source>
        <dbReference type="Proteomes" id="UP000322726"/>
    </source>
</evidence>
<gene>
    <name evidence="1" type="ORF">APAC_1827</name>
</gene>
<dbReference type="EMBL" id="CP035928">
    <property type="protein sequence ID" value="QEP34908.1"/>
    <property type="molecule type" value="Genomic_DNA"/>
</dbReference>
<dbReference type="AlphaFoldDB" id="A0A5C2H9L9"/>
<protein>
    <submittedName>
        <fullName evidence="1">Helix-turn-helix domain-containing protein</fullName>
    </submittedName>
</protein>
<organism evidence="1 2">
    <name type="scientific">Malaciobacter pacificus</name>
    <dbReference type="NCBI Taxonomy" id="1080223"/>
    <lineage>
        <taxon>Bacteria</taxon>
        <taxon>Pseudomonadati</taxon>
        <taxon>Campylobacterota</taxon>
        <taxon>Epsilonproteobacteria</taxon>
        <taxon>Campylobacterales</taxon>
        <taxon>Arcobacteraceae</taxon>
        <taxon>Malaciobacter</taxon>
    </lineage>
</organism>
<dbReference type="OrthoDB" id="5366204at2"/>
<reference evidence="1" key="2">
    <citation type="submission" date="2019-09" db="EMBL/GenBank/DDBJ databases">
        <title>Taxonomic note: a critical rebuttal of the proposed division of the genus Arcobacter into six genera, emended descriptions of Arcobacter anaerophilus and the genus Arcobacter, and an assessment of genus-level boundaries for Epsilonproteobacteria using in silico genomic comparator tools.</title>
        <authorList>
            <person name="On S.L.W."/>
            <person name="Miller W.G."/>
            <person name="Biggs P."/>
            <person name="Cornelius A."/>
            <person name="Vandamme P."/>
        </authorList>
    </citation>
    <scope>NUCLEOTIDE SEQUENCE [LARGE SCALE GENOMIC DNA]</scope>
    <source>
        <strain evidence="1">LMG 26638</strain>
    </source>
</reference>
<name>A0A5C2H9L9_9BACT</name>
<sequence>MSVKALNLAFETKLNGNLKLVLLALADSADDNMQCFPSYAHIARKASISVSTAKRAIEKLEKIKALKKQNRFKKNKKEQTSNIYTLTIGSINMTLGQNDTRGSVTAMTRGGVTSDTRGGVTAMSYEPSSLNHQLTSLEGEREIFTNFNDFRDFCIKNKNKISFQLPYPFQNLQKGTIVEISEIGYLKNKTIDKLFEKDKSLKIWTYMFEKQEKIIKMIKG</sequence>
<evidence type="ECO:0000313" key="1">
    <source>
        <dbReference type="EMBL" id="QEP34908.1"/>
    </source>
</evidence>
<reference evidence="1" key="1">
    <citation type="submission" date="2019-09" db="EMBL/GenBank/DDBJ databases">
        <title>Complete genome sequencing of four Arcobacter species reveals a diverse suite of mobile elements.</title>
        <authorList>
            <person name="Miller W.G."/>
            <person name="Yee E."/>
            <person name="Bono J.L."/>
        </authorList>
    </citation>
    <scope>NUCLEOTIDE SEQUENCE [LARGE SCALE GENOMIC DNA]</scope>
    <source>
        <strain evidence="1">LMG 26638</strain>
    </source>
</reference>
<keyword evidence="2" id="KW-1185">Reference proteome</keyword>
<dbReference type="InterPro" id="IPR036388">
    <property type="entry name" value="WH-like_DNA-bd_sf"/>
</dbReference>
<dbReference type="Gene3D" id="1.10.10.10">
    <property type="entry name" value="Winged helix-like DNA-binding domain superfamily/Winged helix DNA-binding domain"/>
    <property type="match status" value="1"/>
</dbReference>
<dbReference type="RefSeq" id="WP_130233822.1">
    <property type="nucleotide sequence ID" value="NZ_BMEF01000020.1"/>
</dbReference>
<dbReference type="KEGG" id="apai:APAC_1827"/>
<accession>A0A5C2H9L9</accession>
<proteinExistence type="predicted"/>
<dbReference type="Pfam" id="PF13730">
    <property type="entry name" value="HTH_36"/>
    <property type="match status" value="1"/>
</dbReference>
<dbReference type="Proteomes" id="UP000322726">
    <property type="component" value="Chromosome"/>
</dbReference>